<feature type="region of interest" description="Disordered" evidence="1">
    <location>
        <begin position="177"/>
        <end position="218"/>
    </location>
</feature>
<protein>
    <submittedName>
        <fullName evidence="2">Uncharacterized protein</fullName>
    </submittedName>
</protein>
<feature type="compositionally biased region" description="Basic and acidic residues" evidence="1">
    <location>
        <begin position="204"/>
        <end position="218"/>
    </location>
</feature>
<dbReference type="EMBL" id="JAHRHJ020000706">
    <property type="protein sequence ID" value="KAH9293803.1"/>
    <property type="molecule type" value="Genomic_DNA"/>
</dbReference>
<keyword evidence="3" id="KW-1185">Reference proteome</keyword>
<evidence type="ECO:0000313" key="3">
    <source>
        <dbReference type="Proteomes" id="UP000824469"/>
    </source>
</evidence>
<sequence length="218" mass="24858">LCGTLEHVSVLIKGLIDCNLRIMEDVDVAGLKPLQCLRKPVEIPKGSRSVRNHSPSSHRKVLFPEQSNEKETLLRTNEQKSDLVQGKVGSCVENDTAEHRVKCFSGNSHKEQSCQISERDMSLQEKCQEQEDVDVQICVSEMIKRESQHDILEGGKNIRVRIMHEDGGCNRNELSIKQHQAGNNDQKPTYKEDDGIETNANETMRQESETERQCFHQY</sequence>
<feature type="region of interest" description="Disordered" evidence="1">
    <location>
        <begin position="45"/>
        <end position="71"/>
    </location>
</feature>
<accession>A0AA38C6X8</accession>
<evidence type="ECO:0000256" key="1">
    <source>
        <dbReference type="SAM" id="MobiDB-lite"/>
    </source>
</evidence>
<dbReference type="AlphaFoldDB" id="A0AA38C6X8"/>
<reference evidence="2 3" key="1">
    <citation type="journal article" date="2021" name="Nat. Plants">
        <title>The Taxus genome provides insights into paclitaxel biosynthesis.</title>
        <authorList>
            <person name="Xiong X."/>
            <person name="Gou J."/>
            <person name="Liao Q."/>
            <person name="Li Y."/>
            <person name="Zhou Q."/>
            <person name="Bi G."/>
            <person name="Li C."/>
            <person name="Du R."/>
            <person name="Wang X."/>
            <person name="Sun T."/>
            <person name="Guo L."/>
            <person name="Liang H."/>
            <person name="Lu P."/>
            <person name="Wu Y."/>
            <person name="Zhang Z."/>
            <person name="Ro D.K."/>
            <person name="Shang Y."/>
            <person name="Huang S."/>
            <person name="Yan J."/>
        </authorList>
    </citation>
    <scope>NUCLEOTIDE SEQUENCE [LARGE SCALE GENOMIC DNA]</scope>
    <source>
        <strain evidence="2">Ta-2019</strain>
    </source>
</reference>
<name>A0AA38C6X8_TAXCH</name>
<dbReference type="Proteomes" id="UP000824469">
    <property type="component" value="Unassembled WGS sequence"/>
</dbReference>
<proteinExistence type="predicted"/>
<organism evidence="2 3">
    <name type="scientific">Taxus chinensis</name>
    <name type="common">Chinese yew</name>
    <name type="synonym">Taxus wallichiana var. chinensis</name>
    <dbReference type="NCBI Taxonomy" id="29808"/>
    <lineage>
        <taxon>Eukaryota</taxon>
        <taxon>Viridiplantae</taxon>
        <taxon>Streptophyta</taxon>
        <taxon>Embryophyta</taxon>
        <taxon>Tracheophyta</taxon>
        <taxon>Spermatophyta</taxon>
        <taxon>Pinopsida</taxon>
        <taxon>Pinidae</taxon>
        <taxon>Conifers II</taxon>
        <taxon>Cupressales</taxon>
        <taxon>Taxaceae</taxon>
        <taxon>Taxus</taxon>
    </lineage>
</organism>
<comment type="caution">
    <text evidence="2">The sequence shown here is derived from an EMBL/GenBank/DDBJ whole genome shotgun (WGS) entry which is preliminary data.</text>
</comment>
<feature type="non-terminal residue" evidence="2">
    <location>
        <position position="1"/>
    </location>
</feature>
<feature type="compositionally biased region" description="Polar residues" evidence="1">
    <location>
        <begin position="177"/>
        <end position="187"/>
    </location>
</feature>
<gene>
    <name evidence="2" type="ORF">KI387_040994</name>
</gene>
<evidence type="ECO:0000313" key="2">
    <source>
        <dbReference type="EMBL" id="KAH9293803.1"/>
    </source>
</evidence>
<feature type="compositionally biased region" description="Basic residues" evidence="1">
    <location>
        <begin position="48"/>
        <end position="61"/>
    </location>
</feature>